<dbReference type="InterPro" id="IPR038607">
    <property type="entry name" value="PhoD-like_sf"/>
</dbReference>
<accession>A0A1G5Z6S9</accession>
<dbReference type="PANTHER" id="PTHR33987:SF1">
    <property type="entry name" value="CALCINEURIN-LIKE METALLO-PHOSPHOESTERASE SUPERFAMILY PROTEIN"/>
    <property type="match status" value="1"/>
</dbReference>
<dbReference type="CDD" id="cd07389">
    <property type="entry name" value="MPP_PhoD"/>
    <property type="match status" value="1"/>
</dbReference>
<dbReference type="PANTHER" id="PTHR33987">
    <property type="entry name" value="CALCINEURIN-LIKE METALLO-PHOSPHOESTERASE SUPERFAMILY PROTEIN"/>
    <property type="match status" value="1"/>
</dbReference>
<dbReference type="Pfam" id="PF09423">
    <property type="entry name" value="PhoD"/>
    <property type="match status" value="1"/>
</dbReference>
<feature type="domain" description="PhoD-like phosphatase metallophosphatase" evidence="1">
    <location>
        <begin position="63"/>
        <end position="290"/>
    </location>
</feature>
<dbReference type="EMBL" id="FMXE01000028">
    <property type="protein sequence ID" value="SDA90759.1"/>
    <property type="molecule type" value="Genomic_DNA"/>
</dbReference>
<dbReference type="STRING" id="279824.SAMN03080617_03323"/>
<name>A0A1G5Z6S9_9BACT</name>
<dbReference type="InterPro" id="IPR029052">
    <property type="entry name" value="Metallo-depent_PP-like"/>
</dbReference>
<evidence type="ECO:0000313" key="3">
    <source>
        <dbReference type="Proteomes" id="UP000198756"/>
    </source>
</evidence>
<gene>
    <name evidence="2" type="ORF">SAMN03080617_03323</name>
</gene>
<dbReference type="AlphaFoldDB" id="A0A1G5Z6S9"/>
<dbReference type="InterPro" id="IPR018946">
    <property type="entry name" value="PhoD-like_MPP"/>
</dbReference>
<organism evidence="2 3">
    <name type="scientific">Algoriphagus alkaliphilus</name>
    <dbReference type="NCBI Taxonomy" id="279824"/>
    <lineage>
        <taxon>Bacteria</taxon>
        <taxon>Pseudomonadati</taxon>
        <taxon>Bacteroidota</taxon>
        <taxon>Cytophagia</taxon>
        <taxon>Cytophagales</taxon>
        <taxon>Cyclobacteriaceae</taxon>
        <taxon>Algoriphagus</taxon>
    </lineage>
</organism>
<dbReference type="Proteomes" id="UP000198756">
    <property type="component" value="Unassembled WGS sequence"/>
</dbReference>
<reference evidence="3" key="1">
    <citation type="submission" date="2016-10" db="EMBL/GenBank/DDBJ databases">
        <authorList>
            <person name="Varghese N."/>
            <person name="Submissions S."/>
        </authorList>
    </citation>
    <scope>NUCLEOTIDE SEQUENCE [LARGE SCALE GENOMIC DNA]</scope>
    <source>
        <strain evidence="3">DSM 22703</strain>
    </source>
</reference>
<protein>
    <submittedName>
        <fullName evidence="2">Alkaline phosphatase D</fullName>
    </submittedName>
</protein>
<dbReference type="Gene3D" id="3.60.21.70">
    <property type="entry name" value="PhoD-like phosphatase"/>
    <property type="match status" value="1"/>
</dbReference>
<proteinExistence type="predicted"/>
<keyword evidence="3" id="KW-1185">Reference proteome</keyword>
<dbReference type="SUPFAM" id="SSF56300">
    <property type="entry name" value="Metallo-dependent phosphatases"/>
    <property type="match status" value="1"/>
</dbReference>
<evidence type="ECO:0000259" key="1">
    <source>
        <dbReference type="Pfam" id="PF09423"/>
    </source>
</evidence>
<evidence type="ECO:0000313" key="2">
    <source>
        <dbReference type="EMBL" id="SDA90759.1"/>
    </source>
</evidence>
<sequence>MGTSKFEFTQKSANPIPTKMKNLSILSRSPLLFLLAVTLGCSPTITKQNSFEGNGIHLETIAFGSCNHEYGEQPLWDPIVSHRPDLWIWLGDNIYGDTDSMPLLKAKYELQNTNLGYKKLKAKTPIIGIWDDHDYGKNDAGKEYPYREESRNLMYDFLEIPQNSPLRQKEGAYGAYNYGSGDRKVKVILLDARYFRDNLEKKDKEYILNETGTILGEEQWKWLEQELKNNTAKITIIGSGIQILSKEHPFEKWANFPKERARLLQLLETYQVNGAIMLSGDRHIAEISKTEIPGITHPVFDVTSSGLTHTWKTYTDEPNSYRVGELIAKLNFGLIELEWQQDGVKVDLEIRGKADSLFLKESFLRKY</sequence>